<gene>
    <name evidence="1" type="ORF">HMPREF3192_01183</name>
</gene>
<accession>A0A133XR90</accession>
<dbReference type="EMBL" id="LSCR01000036">
    <property type="protein sequence ID" value="KXB33438.1"/>
    <property type="molecule type" value="Genomic_DNA"/>
</dbReference>
<comment type="caution">
    <text evidence="1">The sequence shown here is derived from an EMBL/GenBank/DDBJ whole genome shotgun (WGS) entry which is preliminary data.</text>
</comment>
<sequence>MLQGIESSSTNRSSSSFYFWFYMMVSMRLFIDTCLCAVQLSRHTP</sequence>
<protein>
    <submittedName>
        <fullName evidence="1">Uncharacterized protein</fullName>
    </submittedName>
</protein>
<dbReference type="Proteomes" id="UP000070675">
    <property type="component" value="Unassembled WGS sequence"/>
</dbReference>
<dbReference type="AlphaFoldDB" id="A0A133XR90"/>
<organism evidence="1 2">
    <name type="scientific">Atopobium deltae</name>
    <dbReference type="NCBI Taxonomy" id="1393034"/>
    <lineage>
        <taxon>Bacteria</taxon>
        <taxon>Bacillati</taxon>
        <taxon>Actinomycetota</taxon>
        <taxon>Coriobacteriia</taxon>
        <taxon>Coriobacteriales</taxon>
        <taxon>Atopobiaceae</taxon>
        <taxon>Atopobium</taxon>
    </lineage>
</organism>
<proteinExistence type="predicted"/>
<evidence type="ECO:0000313" key="2">
    <source>
        <dbReference type="Proteomes" id="UP000070675"/>
    </source>
</evidence>
<reference evidence="2" key="1">
    <citation type="submission" date="2016-01" db="EMBL/GenBank/DDBJ databases">
        <authorList>
            <person name="Mitreva M."/>
            <person name="Pepin K.H."/>
            <person name="Mihindukulasuriya K.A."/>
            <person name="Fulton R."/>
            <person name="Fronick C."/>
            <person name="O'Laughlin M."/>
            <person name="Miner T."/>
            <person name="Herter B."/>
            <person name="Rosa B.A."/>
            <person name="Cordes M."/>
            <person name="Tomlinson C."/>
            <person name="Wollam A."/>
            <person name="Palsikar V.B."/>
            <person name="Mardis E.R."/>
            <person name="Wilson R.K."/>
        </authorList>
    </citation>
    <scope>NUCLEOTIDE SEQUENCE [LARGE SCALE GENOMIC DNA]</scope>
    <source>
        <strain evidence="2">DNF00019</strain>
    </source>
</reference>
<evidence type="ECO:0000313" key="1">
    <source>
        <dbReference type="EMBL" id="KXB33438.1"/>
    </source>
</evidence>
<keyword evidence="2" id="KW-1185">Reference proteome</keyword>
<name>A0A133XR90_9ACTN</name>